<organism evidence="2">
    <name type="scientific">uncultured Caudovirales phage</name>
    <dbReference type="NCBI Taxonomy" id="2100421"/>
    <lineage>
        <taxon>Viruses</taxon>
        <taxon>Duplodnaviria</taxon>
        <taxon>Heunggongvirae</taxon>
        <taxon>Uroviricota</taxon>
        <taxon>Caudoviricetes</taxon>
        <taxon>Peduoviridae</taxon>
        <taxon>Maltschvirus</taxon>
        <taxon>Maltschvirus maltsch</taxon>
    </lineage>
</organism>
<dbReference type="EMBL" id="LR798343">
    <property type="protein sequence ID" value="CAB5225469.1"/>
    <property type="molecule type" value="Genomic_DNA"/>
</dbReference>
<proteinExistence type="predicted"/>
<reference evidence="2" key="1">
    <citation type="submission" date="2020-05" db="EMBL/GenBank/DDBJ databases">
        <authorList>
            <person name="Chiriac C."/>
            <person name="Salcher M."/>
            <person name="Ghai R."/>
            <person name="Kavagutti S V."/>
        </authorList>
    </citation>
    <scope>NUCLEOTIDE SEQUENCE</scope>
</reference>
<evidence type="ECO:0000313" key="2">
    <source>
        <dbReference type="EMBL" id="CAB5225469.1"/>
    </source>
</evidence>
<accession>A0A6J7X4J5</accession>
<name>A0A6J7X4J5_9CAUD</name>
<dbReference type="EMBL" id="LR796648">
    <property type="protein sequence ID" value="CAB4157038.1"/>
    <property type="molecule type" value="Genomic_DNA"/>
</dbReference>
<gene>
    <name evidence="1" type="ORF">UFOVP675_66</name>
    <name evidence="2" type="ORF">UFOVP747_33</name>
</gene>
<protein>
    <submittedName>
        <fullName evidence="2">Uncharacterized protein</fullName>
    </submittedName>
</protein>
<sequence length="57" mass="6332">MKRKYVITIHNGAIMLGKERPKDGAAHVVLNAYAAWELAQALIRAVRGCETPEKRDA</sequence>
<evidence type="ECO:0000313" key="1">
    <source>
        <dbReference type="EMBL" id="CAB4157038.1"/>
    </source>
</evidence>